<feature type="compositionally biased region" description="Low complexity" evidence="1">
    <location>
        <begin position="65"/>
        <end position="75"/>
    </location>
</feature>
<feature type="compositionally biased region" description="Basic and acidic residues" evidence="1">
    <location>
        <begin position="977"/>
        <end position="987"/>
    </location>
</feature>
<feature type="region of interest" description="Disordered" evidence="1">
    <location>
        <begin position="719"/>
        <end position="817"/>
    </location>
</feature>
<feature type="compositionally biased region" description="Basic and acidic residues" evidence="1">
    <location>
        <begin position="239"/>
        <end position="248"/>
    </location>
</feature>
<gene>
    <name evidence="3" type="ORF">WICPIJ_003609</name>
</gene>
<feature type="compositionally biased region" description="Polar residues" evidence="1">
    <location>
        <begin position="652"/>
        <end position="665"/>
    </location>
</feature>
<feature type="region of interest" description="Disordered" evidence="1">
    <location>
        <begin position="652"/>
        <end position="705"/>
    </location>
</feature>
<evidence type="ECO:0000259" key="2">
    <source>
        <dbReference type="Pfam" id="PF11223"/>
    </source>
</evidence>
<feature type="region of interest" description="Disordered" evidence="1">
    <location>
        <begin position="977"/>
        <end position="1082"/>
    </location>
</feature>
<proteinExistence type="predicted"/>
<dbReference type="InterPro" id="IPR021386">
    <property type="entry name" value="SPP41_DUF3020"/>
</dbReference>
<feature type="compositionally biased region" description="Polar residues" evidence="1">
    <location>
        <begin position="446"/>
        <end position="468"/>
    </location>
</feature>
<protein>
    <recommendedName>
        <fullName evidence="2">DUF3020 domain-containing protein</fullName>
    </recommendedName>
</protein>
<reference evidence="3" key="1">
    <citation type="journal article" date="2021" name="Open Biol.">
        <title>Shared evolutionary footprints suggest mitochondrial oxidative damage underlies multiple complex I losses in fungi.</title>
        <authorList>
            <person name="Schikora-Tamarit M.A."/>
            <person name="Marcet-Houben M."/>
            <person name="Nosek J."/>
            <person name="Gabaldon T."/>
        </authorList>
    </citation>
    <scope>NUCLEOTIDE SEQUENCE</scope>
    <source>
        <strain evidence="3">CBS2887</strain>
    </source>
</reference>
<dbReference type="Pfam" id="PF11223">
    <property type="entry name" value="DUF3020"/>
    <property type="match status" value="1"/>
</dbReference>
<feature type="non-terminal residue" evidence="3">
    <location>
        <position position="1"/>
    </location>
</feature>
<feature type="region of interest" description="Disordered" evidence="1">
    <location>
        <begin position="191"/>
        <end position="213"/>
    </location>
</feature>
<feature type="compositionally biased region" description="Polar residues" evidence="1">
    <location>
        <begin position="832"/>
        <end position="849"/>
    </location>
</feature>
<dbReference type="Proteomes" id="UP000774326">
    <property type="component" value="Unassembled WGS sequence"/>
</dbReference>
<reference evidence="3" key="2">
    <citation type="submission" date="2021-01" db="EMBL/GenBank/DDBJ databases">
        <authorList>
            <person name="Schikora-Tamarit M.A."/>
        </authorList>
    </citation>
    <scope>NUCLEOTIDE SEQUENCE</scope>
    <source>
        <strain evidence="3">CBS2887</strain>
    </source>
</reference>
<dbReference type="OrthoDB" id="5595797at2759"/>
<evidence type="ECO:0000313" key="3">
    <source>
        <dbReference type="EMBL" id="KAH3685424.1"/>
    </source>
</evidence>
<dbReference type="AlphaFoldDB" id="A0A9P8Q9M5"/>
<comment type="caution">
    <text evidence="3">The sequence shown here is derived from an EMBL/GenBank/DDBJ whole genome shotgun (WGS) entry which is preliminary data.</text>
</comment>
<sequence length="1082" mass="113485">QSLNLNQVNTESGALLGQILQQQVENVQTTKGQQKKKTTAKEKKPKEKKPKAPKKTAAAKKKEAAAAATAAAAAASASASATSSSSLGNTGNTVAGVPGVPAQLNAVPVVRPNVPFPHIPYGAQPTTSVPARPFGAVPPHQQIKRGPLPIIPNQNLPLRNIIPTHAKLLSRQISELHQSNRLSTALEAGKAPAPYTGKSAQAGGFSKSSKATGNKKLSIAETLALTRSSMSSGKFSSKLQEDQAREAQAKSQPRPSTTPVTGEQVAQFSSAGATATKSTTTATKSTTTPTAKGKTNATTTTQPARPFRPQIPLSQIKQMIKNVDTSGLYNLGRKFTSAVTSNAQAPSTSTTTPATTNVTPTVATTASSASKSSGTSVASDSRNSKPSPATSSGVPETPVNKEVRGKDTRSNSSSSVVAAAVAATPGQPTKSSDSLSTPAAKETTPKPASTVSTNAKDSETTPRSSGSGSLPVAPVAQGNAIMSNISALLPNLPSNLTSLIATAITNSLNSSFNQQKENEGVKTAKRKTVPVLKDETPQEQRERVRIENRERKKRWRDANKLKNQNNDLRARLKKRANQLFGLEPSEKKDGWIEEEFHKRKTRRGIRSGNLEDLTALINETVQKLDVGSLNEQNITKIVSDLVNNALSSANQQALKDQEFGSQTPYSKDDEDFDRTPSPGPSRQNSNRFYPISGGVSDTVDNGRTTVGDMELGQILQMASSGDRVAEKSSHAAAGPASRKVTMKSAAGTEKAGLPGLSSPIKMNKPVASTASNLGQTGVQRPVSSSSAAVNSLRKNAPKPSATTTASTSLKRPGDGFPKFNFKKMKISLIPISQSKGTSDPSPVVSSSGLVTEKSGTDSTDTASRGSPVVSAPMKPAKAVSKTSTPVTSQVEVRKQDTATAPTATEKDEDVVMLDVKSVTPSTPTPVPNKTPVAVVPTPAPPAVVVVDPKEAELKEIQRLKALGTLQRPPIIIADKKHDTENKEDKAKSNTVESVTDRAMIDPLLLGGSESNVTEKPSGEVTKSVSSTPVASTSSSGIMNKAKPILTRPKFGGGVKKPPAFQGLRKPGAFARPIEREKKRVNV</sequence>
<feature type="compositionally biased region" description="Basic residues" evidence="1">
    <location>
        <begin position="46"/>
        <end position="59"/>
    </location>
</feature>
<feature type="compositionally biased region" description="Polar residues" evidence="1">
    <location>
        <begin position="766"/>
        <end position="793"/>
    </location>
</feature>
<feature type="compositionally biased region" description="Basic and acidic residues" evidence="1">
    <location>
        <begin position="399"/>
        <end position="409"/>
    </location>
</feature>
<feature type="region of interest" description="Disordered" evidence="1">
    <location>
        <begin position="832"/>
        <end position="904"/>
    </location>
</feature>
<evidence type="ECO:0000256" key="1">
    <source>
        <dbReference type="SAM" id="MobiDB-lite"/>
    </source>
</evidence>
<feature type="region of interest" description="Disordered" evidence="1">
    <location>
        <begin position="339"/>
        <end position="471"/>
    </location>
</feature>
<keyword evidence="4" id="KW-1185">Reference proteome</keyword>
<feature type="compositionally biased region" description="Low complexity" evidence="1">
    <location>
        <begin position="410"/>
        <end position="423"/>
    </location>
</feature>
<evidence type="ECO:0000313" key="4">
    <source>
        <dbReference type="Proteomes" id="UP000774326"/>
    </source>
</evidence>
<feature type="region of interest" description="Disordered" evidence="1">
    <location>
        <begin position="229"/>
        <end position="313"/>
    </location>
</feature>
<organism evidence="3 4">
    <name type="scientific">Wickerhamomyces pijperi</name>
    <name type="common">Yeast</name>
    <name type="synonym">Pichia pijperi</name>
    <dbReference type="NCBI Taxonomy" id="599730"/>
    <lineage>
        <taxon>Eukaryota</taxon>
        <taxon>Fungi</taxon>
        <taxon>Dikarya</taxon>
        <taxon>Ascomycota</taxon>
        <taxon>Saccharomycotina</taxon>
        <taxon>Saccharomycetes</taxon>
        <taxon>Phaffomycetales</taxon>
        <taxon>Wickerhamomycetaceae</taxon>
        <taxon>Wickerhamomyces</taxon>
    </lineage>
</organism>
<feature type="region of interest" description="Disordered" evidence="1">
    <location>
        <begin position="26"/>
        <end position="75"/>
    </location>
</feature>
<feature type="compositionally biased region" description="Polar residues" evidence="1">
    <location>
        <begin position="249"/>
        <end position="268"/>
    </location>
</feature>
<feature type="compositionally biased region" description="Low complexity" evidence="1">
    <location>
        <begin position="269"/>
        <end position="301"/>
    </location>
</feature>
<feature type="compositionally biased region" description="Low complexity" evidence="1">
    <location>
        <begin position="1020"/>
        <end position="1035"/>
    </location>
</feature>
<feature type="compositionally biased region" description="Basic and acidic residues" evidence="1">
    <location>
        <begin position="1072"/>
        <end position="1082"/>
    </location>
</feature>
<feature type="compositionally biased region" description="Polar residues" evidence="1">
    <location>
        <begin position="426"/>
        <end position="437"/>
    </location>
</feature>
<feature type="domain" description="DUF3020" evidence="2">
    <location>
        <begin position="548"/>
        <end position="596"/>
    </location>
</feature>
<accession>A0A9P8Q9M5</accession>
<feature type="compositionally biased region" description="Low complexity" evidence="1">
    <location>
        <begin position="340"/>
        <end position="379"/>
    </location>
</feature>
<dbReference type="EMBL" id="JAEUBG010002013">
    <property type="protein sequence ID" value="KAH3685424.1"/>
    <property type="molecule type" value="Genomic_DNA"/>
</dbReference>
<feature type="compositionally biased region" description="Polar residues" evidence="1">
    <location>
        <begin position="880"/>
        <end position="890"/>
    </location>
</feature>
<name>A0A9P8Q9M5_WICPI</name>
<feature type="compositionally biased region" description="Polar residues" evidence="1">
    <location>
        <begin position="380"/>
        <end position="394"/>
    </location>
</feature>